<feature type="domain" description="Calponin-homology (CH)" evidence="3">
    <location>
        <begin position="218"/>
        <end position="334"/>
    </location>
</feature>
<feature type="region of interest" description="Disordered" evidence="2">
    <location>
        <begin position="2701"/>
        <end position="2843"/>
    </location>
</feature>
<comment type="caution">
    <text evidence="4">The sequence shown here is derived from an EMBL/GenBank/DDBJ whole genome shotgun (WGS) entry which is preliminary data.</text>
</comment>
<evidence type="ECO:0000313" key="5">
    <source>
        <dbReference type="Proteomes" id="UP000726737"/>
    </source>
</evidence>
<feature type="compositionally biased region" description="Polar residues" evidence="2">
    <location>
        <begin position="2519"/>
        <end position="2531"/>
    </location>
</feature>
<sequence length="3094" mass="350893">MSWQLKNKRLQTGPGSLINSTGSTVNTNLHHGALNSLGSPKSATGTHHLPHPLDGGEDMVRQFAASQIDTQKTAFLRWVNVQLATTTAYGPMSAINRDFRDGKRLIGLLEVVSKEPLKPERGNMRIHQMANISKALTFIEKKTGEPTGSIGNEDIVDGNVKLTLGLIWIIIYRFQIQNIANTMTEVYPSLAGDMHNMDGDDTNATIKVKKRGASSRNIDAKQALLRWVRLQLEDYVDIIPPIQDFHRSWRTGLAFAALIHRHDPSFLPEFYTNILQVPHETIEQWRTTLTTAFDTAFEKMAMPKLLGPEDLVDVETPDERAIMTYVSECYLVMSKHQQEQDPVVAEELHTRRVEAKEERITVAGEDQQAALRRTQEEEERKKREEEEELERIRLRRLEIEGWTVQAAKRAREEEEARRKRKEEEEEKSLQRKLRREQREREKSFLLQQATGRPRRKSSVSGASAAAIAIIAESELGTLATVPEPTDPEELQERQATLDEKLGFYLEQANKLLDWIQRQEDNFPETPDINVPLDRTRDLDPFKLAVEQTENARKIKEKKLTSLHTTREELLDYESPELTADQITVVDKAWWDIDASWAALGKRTADAKTTIQELQWIVECSQEIERILGDVQRFEEQLLAMADKRSQDSLKDRSQMSVLDHQDTNLLSIHMLLKKYAETLSSLLESNTHTPPEHLSNRNTEVLTERLPRLNSTLDVSHKNLANDRLLRVFLGTLSLTEEWIGRSGEWLAGLGVLRFVSEDVWYSGDTVKDYLARDQSCDANLDLFQTSMDELKTKLEHEKVKLNEFRSNGLAKLEQDAQAVIQSMEGTHDATAQATGKEVQDMLQETTHDLEKVGDKLPKEVERCTYARRVLDYLVSARATLALLESAFNAVNDWIMTQPETDVEEQVSKVEASLAQLETTFKAEDEQPVVWESIQFRHAGLTNLVKDLRSCFGDKLDILRSDQQTEQFLELTQACKFTLREFRSQLYGDSPFKDFTSEDTTPFDDFSSMVSSVGKSFDAFEQDEYAKYQEVASLITVSSNAPGSRQDPALVQDRIASVQRLYTDIKALRSDRERDLITLAECRRVTSQLLTLNQGWRTLESKLSAFDVIDPEQKGTLNELMDNSNQLANDFILLEQSSVFRYITRDPSCTGLLKEIRDHQHNVSQLQTRLQSGLEVGEQWSILWDQFQDRVEALQQYLDQTEQEILKRGIANIDGLADGEENWKKTEDELQDAEDANNSTQTSLKEFQRQRMLELSNLKVALHQSVQLSDGIENLDQIRTEQYQEADHHQHRLREHFQRLYLLNNREGFQLEILGQRLVWSQQLTESKKEVSSSISACQGITEEYTRLLVKCSENNNTTELNGKTVEQLKQQMDQIATKAAAQKEAKLDVALTIYDSLKELATVTAPGETEPAEPKKIPLHLEVELYEFKDQYSLLDYHLEYARQMTDHSAESSSFVRKIDVMDSGFLRLATEFKAEKEANPKSIEKLDAIRVELRDLTEEQQTIVGMPKLADKIAEVYTASQKSGRTGLERVLKMRLERSGELNKALDPLIVGFKALLAYQDGLRKLSQELSEHDRWVNRSGQVVQSTHDQIKQMFTSWPGDEFEQRKGNAHEAMVVFDVHEQVVVDDLDVLMAEMDKEFAHVQSQKNGFMQTKVKVEKALLDATVHSKQLQLELEWFVDNLANKIQKLEADIRMRSLQLQALEKRAVWEREIEVSRSWFKDFAKAVILFAREQSKWKSNHRELDDASSMRSFRTTASRIQVDRLGLSVIEFEEQVEIFETESRPRVDKAWSELCSSLAFIARSIPDEFQRRQTALGREFEEIRKQVGYSAHIVTQRRSLEDVAFRLEEIEGYKHELAANEMSTKNDQYAAVEPVHVKTKDALAQPAATPAIFPDFTDDDIERIFRGIESLNEVRNQSGTNEERLEEMGHLLLRLELTLQWNLPLREFEDRLNSQTAGSKPCPRLTGRTPMESWEEMTKMLQELEDLTNLKEKEQNEQVEKLKKQVDAQCFRADQARLVQRIQDNLFAQKEKREVATQQVQEMVKNARGTIAQFFNMQIIQGNQHGDLQAPFFYPQFTTTVYSPQTQKPERPLGDPRKKDRRLKAARKIEKMTLKDIETPFTSISWVNTHLNYARPGAKAICERISGPKDRRERQGKSGRGTWQPPPAAFLVNQGRDVTTLNSAPREWKYEPQHPNKTIAAILAFTDYVEASMEAQSSLFVNARMENGITHLLKCIPGKTLNRHLNSLATHPAVLQRKYVPQHPNPNVAALLARMRFEAASKAAGPDFERDLLELGKIHEGCCLSQPLQPHRATSQLASSQLNNPVQPIVRVPLGQALSVPGFEQNPSSSSLCVRRIAEPTRKLFGNMDDGPKLINSAAIGALRPTIAVTLPRPLMAVAPTHLHSTHVHFPYTQLSTQSATAAPPLVASLQHTTESFSGRTNINPGADLNPNANHLYPHTTSYTTHRDSPNQHGSVTDSDTDPSSFGSSSDSDNGSLDGFLQGSKQKSMQLEFENLLNTIPNTGGPSNAHPSLGPSDQDLYDSGGSSDLGGGDNGDVGNLGNDSHHNRSQKLFSYGPPPDSPGLSGSHNNESRLSDADNEDEDGDVHGRLRIWRHGVGMNRTRAGGRIRTRPPSVIRHRGIRAMPSSSVRHMTGSRPRASPTAASRQALQALVLTAIGGRSGYRVNSSFARAIMRFRNHHGGNSDDSSSGSSDDDQRNPRGRRKCKSSDNIFDNDDGSDNNDPDDCKKGRLPLNSGPFDKSQKQNANVPAPSLSKKHGRNGCRQGESDFGGTNHGGTSGHEGDNDTDSELFRRKRPRKNSESDQYQHKKCHNTNKRHREARLQKSKSARECCCGHQSPCNPSKQDEAITPAPTLAIDVPEPPPPEVDALRAAVDRLRNTINTQGIVSNLVRVPTQARMPSIEDQEPEEQGRPVNDRVQDFLKTITLHIEYNIPADPNQKHTQKRPYNEKQEDGGRLSDTPETSKRRRMRSPEGYEPEEERENERASELSRWLMLGKSLAFAGMTFDTVRRARRHKVYHRLARTGQGLALVVENMMKTNIRKRYLTGMSQDKEADEERTKRSRSIESLLNEHTE</sequence>
<feature type="compositionally biased region" description="Low complexity" evidence="2">
    <location>
        <begin position="2537"/>
        <end position="2547"/>
    </location>
</feature>
<evidence type="ECO:0000313" key="4">
    <source>
        <dbReference type="EMBL" id="KAG0261750.1"/>
    </source>
</evidence>
<feature type="compositionally biased region" description="Low complexity" evidence="2">
    <location>
        <begin position="2483"/>
        <end position="2500"/>
    </location>
</feature>
<dbReference type="OrthoDB" id="10017054at2759"/>
<dbReference type="SUPFAM" id="SSF47576">
    <property type="entry name" value="Calponin-homology domain, CH-domain"/>
    <property type="match status" value="1"/>
</dbReference>
<keyword evidence="5" id="KW-1185">Reference proteome</keyword>
<keyword evidence="1" id="KW-0175">Coiled coil</keyword>
<feature type="region of interest" description="Disordered" evidence="2">
    <location>
        <begin position="2146"/>
        <end position="2168"/>
    </location>
</feature>
<dbReference type="InterPro" id="IPR036872">
    <property type="entry name" value="CH_dom_sf"/>
</dbReference>
<dbReference type="PROSITE" id="PS50021">
    <property type="entry name" value="CH"/>
    <property type="match status" value="2"/>
</dbReference>
<dbReference type="EMBL" id="JAAAJA010000116">
    <property type="protein sequence ID" value="KAG0261750.1"/>
    <property type="molecule type" value="Genomic_DNA"/>
</dbReference>
<feature type="compositionally biased region" description="Basic and acidic residues" evidence="2">
    <location>
        <begin position="3070"/>
        <end position="3079"/>
    </location>
</feature>
<feature type="compositionally biased region" description="Polar residues" evidence="2">
    <location>
        <begin position="36"/>
        <end position="45"/>
    </location>
</feature>
<organism evidence="4 5">
    <name type="scientific">Mortierella polycephala</name>
    <dbReference type="NCBI Taxonomy" id="41804"/>
    <lineage>
        <taxon>Eukaryota</taxon>
        <taxon>Fungi</taxon>
        <taxon>Fungi incertae sedis</taxon>
        <taxon>Mucoromycota</taxon>
        <taxon>Mortierellomycotina</taxon>
        <taxon>Mortierellomycetes</taxon>
        <taxon>Mortierellales</taxon>
        <taxon>Mortierellaceae</taxon>
        <taxon>Mortierella</taxon>
    </lineage>
</organism>
<feature type="coiled-coil region" evidence="1">
    <location>
        <begin position="1680"/>
        <end position="1707"/>
    </location>
</feature>
<evidence type="ECO:0000259" key="3">
    <source>
        <dbReference type="PROSITE" id="PS50021"/>
    </source>
</evidence>
<dbReference type="PANTHER" id="PTHR11915">
    <property type="entry name" value="SPECTRIN/FILAMIN RELATED CYTOSKELETAL PROTEIN"/>
    <property type="match status" value="1"/>
</dbReference>
<feature type="region of interest" description="Disordered" evidence="2">
    <location>
        <begin position="2438"/>
        <end position="2502"/>
    </location>
</feature>
<feature type="compositionally biased region" description="Basic and acidic residues" evidence="2">
    <location>
        <begin position="2147"/>
        <end position="2157"/>
    </location>
</feature>
<feature type="compositionally biased region" description="Polar residues" evidence="2">
    <location>
        <begin position="13"/>
        <end position="29"/>
    </location>
</feature>
<feature type="region of interest" description="Disordered" evidence="2">
    <location>
        <begin position="355"/>
        <end position="387"/>
    </location>
</feature>
<dbReference type="InterPro" id="IPR001715">
    <property type="entry name" value="CH_dom"/>
</dbReference>
<evidence type="ECO:0000256" key="2">
    <source>
        <dbReference type="SAM" id="MobiDB-lite"/>
    </source>
</evidence>
<feature type="compositionally biased region" description="Basic residues" evidence="2">
    <location>
        <begin position="2828"/>
        <end position="2843"/>
    </location>
</feature>
<feature type="coiled-coil region" evidence="1">
    <location>
        <begin position="1184"/>
        <end position="1250"/>
    </location>
</feature>
<feature type="region of interest" description="Disordered" evidence="2">
    <location>
        <begin position="1"/>
        <end position="54"/>
    </location>
</feature>
<dbReference type="Pfam" id="PF00307">
    <property type="entry name" value="CH"/>
    <property type="match status" value="2"/>
</dbReference>
<feature type="region of interest" description="Disordered" evidence="2">
    <location>
        <begin position="2952"/>
        <end position="3004"/>
    </location>
</feature>
<feature type="region of interest" description="Disordered" evidence="2">
    <location>
        <begin position="408"/>
        <end position="461"/>
    </location>
</feature>
<feature type="compositionally biased region" description="Basic and acidic residues" evidence="2">
    <location>
        <begin position="373"/>
        <end position="387"/>
    </location>
</feature>
<protein>
    <submittedName>
        <fullName evidence="4">Alpha-actinin-1</fullName>
    </submittedName>
</protein>
<feature type="coiled-coil region" evidence="1">
    <location>
        <begin position="1978"/>
        <end position="2010"/>
    </location>
</feature>
<name>A0A9P6Q8P1_9FUNG</name>
<accession>A0A9P6Q8P1</accession>
<feature type="compositionally biased region" description="Basic and acidic residues" evidence="2">
    <location>
        <begin position="2966"/>
        <end position="2976"/>
    </location>
</feature>
<feature type="region of interest" description="Disordered" evidence="2">
    <location>
        <begin position="3067"/>
        <end position="3094"/>
    </location>
</feature>
<feature type="region of interest" description="Disordered" evidence="2">
    <location>
        <begin position="2519"/>
        <end position="2605"/>
    </location>
</feature>
<dbReference type="SMART" id="SM00033">
    <property type="entry name" value="CH"/>
    <property type="match status" value="2"/>
</dbReference>
<feature type="domain" description="Calponin-homology (CH)" evidence="3">
    <location>
        <begin position="69"/>
        <end position="175"/>
    </location>
</feature>
<gene>
    <name evidence="4" type="primary">ACTN1</name>
    <name evidence="4" type="ORF">BG011_000714</name>
</gene>
<feature type="compositionally biased region" description="Acidic residues" evidence="2">
    <location>
        <begin position="2733"/>
        <end position="2744"/>
    </location>
</feature>
<reference evidence="4" key="1">
    <citation type="journal article" date="2020" name="Fungal Divers.">
        <title>Resolving the Mortierellaceae phylogeny through synthesis of multi-gene phylogenetics and phylogenomics.</title>
        <authorList>
            <person name="Vandepol N."/>
            <person name="Liber J."/>
            <person name="Desiro A."/>
            <person name="Na H."/>
            <person name="Kennedy M."/>
            <person name="Barry K."/>
            <person name="Grigoriev I.V."/>
            <person name="Miller A.N."/>
            <person name="O'Donnell K."/>
            <person name="Stajich J.E."/>
            <person name="Bonito G."/>
        </authorList>
    </citation>
    <scope>NUCLEOTIDE SEQUENCE</scope>
    <source>
        <strain evidence="4">KOD948</strain>
    </source>
</reference>
<proteinExistence type="predicted"/>
<evidence type="ECO:0000256" key="1">
    <source>
        <dbReference type="SAM" id="Coils"/>
    </source>
</evidence>
<dbReference type="Gene3D" id="1.10.418.10">
    <property type="entry name" value="Calponin-like domain"/>
    <property type="match status" value="2"/>
</dbReference>
<dbReference type="Proteomes" id="UP000726737">
    <property type="component" value="Unassembled WGS sequence"/>
</dbReference>